<dbReference type="InterPro" id="IPR013783">
    <property type="entry name" value="Ig-like_fold"/>
</dbReference>
<dbReference type="Pfam" id="PF16640">
    <property type="entry name" value="Big_3_5"/>
    <property type="match status" value="1"/>
</dbReference>
<organism evidence="4 5">
    <name type="scientific">Methanobrevibacter thaueri</name>
    <dbReference type="NCBI Taxonomy" id="190975"/>
    <lineage>
        <taxon>Archaea</taxon>
        <taxon>Methanobacteriati</taxon>
        <taxon>Methanobacteriota</taxon>
        <taxon>Methanomada group</taxon>
        <taxon>Methanobacteria</taxon>
        <taxon>Methanobacteriales</taxon>
        <taxon>Methanobacteriaceae</taxon>
        <taxon>Methanobrevibacter</taxon>
    </lineage>
</organism>
<dbReference type="SMART" id="SM00564">
    <property type="entry name" value="PQQ"/>
    <property type="match status" value="2"/>
</dbReference>
<dbReference type="InterPro" id="IPR011050">
    <property type="entry name" value="Pectin_lyase_fold/virulence"/>
</dbReference>
<dbReference type="RefSeq" id="WP_116591012.1">
    <property type="nucleotide sequence ID" value="NZ_MZGS01000005.1"/>
</dbReference>
<comment type="caution">
    <text evidence="4">The sequence shown here is derived from an EMBL/GenBank/DDBJ whole genome shotgun (WGS) entry which is preliminary data.</text>
</comment>
<dbReference type="Pfam" id="PF13360">
    <property type="entry name" value="PQQ_2"/>
    <property type="match status" value="1"/>
</dbReference>
<proteinExistence type="predicted"/>
<dbReference type="Proteomes" id="UP000251717">
    <property type="component" value="Unassembled WGS sequence"/>
</dbReference>
<feature type="domain" description="Pyrrolo-quinoline quinone repeat" evidence="2">
    <location>
        <begin position="1459"/>
        <end position="1523"/>
    </location>
</feature>
<keyword evidence="5" id="KW-1185">Reference proteome</keyword>
<protein>
    <recommendedName>
        <fullName evidence="6">Outer membrane protein assembly factor BamB</fullName>
    </recommendedName>
</protein>
<dbReference type="SUPFAM" id="SSF50998">
    <property type="entry name" value="Quinoprotein alcohol dehydrogenase-like"/>
    <property type="match status" value="1"/>
</dbReference>
<dbReference type="InterPro" id="IPR006626">
    <property type="entry name" value="PbH1"/>
</dbReference>
<dbReference type="InterPro" id="IPR011047">
    <property type="entry name" value="Quinoprotein_ADH-like_sf"/>
</dbReference>
<reference evidence="4 5" key="1">
    <citation type="submission" date="2017-03" db="EMBL/GenBank/DDBJ databases">
        <title>Genome sequence of Methanobrevibacter thaueri.</title>
        <authorList>
            <person name="Poehlein A."/>
            <person name="Seedorf H."/>
            <person name="Daniel R."/>
        </authorList>
    </citation>
    <scope>NUCLEOTIDE SEQUENCE [LARGE SCALE GENOMIC DNA]</scope>
    <source>
        <strain evidence="4 5">DSM 11995</strain>
    </source>
</reference>
<sequence>MNFKTKLFILILLLIIVGIGSVSAHDTDDANVTLSQDEIIVQDDVDEINSENTLKSSDIQESLKGDVSDEIIVNNWDELQYYCSLKDDDYTLKLKENTSFYPTDPDDSNYQIKVYNKVKIIGSEGSYIGYNSSDAPSIKYAAIIVPDGAKSGISMENVAFKWIRTDYGSDGVFLQMGGVRNNVFKNCQFSYITTNKGHSTIIYLKKGTATLDNCSFINCTTDYGCVSVYDPNSVKTTDMVVRNCYFEGNYAKTEPGCINNCGKLTVYNTTFVKNRSFWWAGAIHTHNYGNTTIYDSNFTDNVAGWNGGALYTYSYLQIYNTVFSGNNCTTNSGGGAIGACAFQSNPHIYIENCLFEKNSNNCWSADELSNDAGAGGAIAIMDEGSIIVLNTIFISNSAAYGSAISAHAAGEYGSPNVIIANNSFINHTVTESLSVSVSGSSAIIEGNYFEGNYVIFKKLDLKEISSGKDYATLQVDVNLTNPQYYDSDILNKINYDVYVNDEYVKTVDSNIFTVDFDGFTMGDVYVIPTISNIKSNLVNIASVGNYIFVSKNYGNDSNNGTLRSFPVNTIKRSLELAGDDYGIVILDGVYDEENFQINHNLTIIGAGNVILTNNTSFTVNANNFTIKNIKIINLESDTFIKQVKGNLVVNNCIFDSNFCSNLIDADNVNVAKSIFTNNNVIVYNNAFASIKNSVLLNNSKIIENKIDNVYLDYNWWGNTLNNTSKPSNFNINNWLFLNASCNLDTLEYGQSSNVQFNCYLIENGSISRYNGLVKFDLEISALNGTVNKNFVNYNSNVVYTQTASGKGVLTASYNIVSFDLYFDFVKDNPKLSIKASDVMYGDDLIVTIVAPGDIAESKGTFKVSVGGKSQTKSSIFNKFTFSNIEAGNYEIYVVFSGNEKYANQSVSSKVSVNKYPTTTEITANNIEVGSDLTLTIKTTNNAAGNVTLTINNITETLILNNNQATYTISNICRGDYFITAVYNGNERYAVSQKSIFVEVDNSEPIMEVSIGNSSYGDAAVIEVSLNDDARGIVTAIVEGISNSSEVINGQAQILIYGVNVGDNHKVSLFYSGDDNYYNKTVTDYMNVSRGDFTFSMNSQDIYIGQDEVITIIVPAKTKGSFTIDGKVLPIPMSGEVTYTLKDLSAGNYTITAFFEGDNYNSVSNSTTFEVREFDSPQWSNSGADTQNTQKTSYIGNCSGNISWSAQINSSVVSNIVVDSDGNIYVATDSGIYSYDADGSLRWIYSSDSRIGNFTGLSTGRDVIISPRAGDTIYFVNQNGSRYGYSNIYQASSLFAPIIDSDANIFTVSEYQYESSSYNLVITPYKLWENGGDPVLISLGNFRPSVSPSVNEDIYVVIGESSIMVIDANSREPLFVKTGGFKNVRPVIGEGNIIYTILGDSIVAYRIDGGQFNPLRITGGAGNNLLVDDDLGVVYATNANGNLYSYDVFDGVETLISDLSITSGILIDANHNLFFGCDNMFYAIDSTGKVLWKTDLGSKVIGNPVMNKNGTIYVTTEDNKLFALGNSTSVVNDTNASDEGNSTPAGNGTNGTGDTNGSTPSNVNPSNGGNNAKVTKKASKITAKKKTFKKSLKTKKYTVTLKSGKTPIKKVKLIIKIGKKTFKATTNAKGKATFKIRKFTKKGRYTAKITFKGNKYYKATTKKVKIVLK</sequence>
<dbReference type="OrthoDB" id="77078at2157"/>
<name>A0A315XPN6_9EURY</name>
<evidence type="ECO:0000259" key="2">
    <source>
        <dbReference type="Pfam" id="PF13360"/>
    </source>
</evidence>
<dbReference type="EMBL" id="MZGS01000005">
    <property type="protein sequence ID" value="PWB88381.1"/>
    <property type="molecule type" value="Genomic_DNA"/>
</dbReference>
<dbReference type="InterPro" id="IPR012334">
    <property type="entry name" value="Pectin_lyas_fold"/>
</dbReference>
<feature type="region of interest" description="Disordered" evidence="1">
    <location>
        <begin position="1532"/>
        <end position="1579"/>
    </location>
</feature>
<dbReference type="Gene3D" id="2.40.10.480">
    <property type="match status" value="1"/>
</dbReference>
<evidence type="ECO:0008006" key="6">
    <source>
        <dbReference type="Google" id="ProtNLM"/>
    </source>
</evidence>
<gene>
    <name evidence="4" type="ORF">MBBTH_00140</name>
</gene>
<evidence type="ECO:0000313" key="5">
    <source>
        <dbReference type="Proteomes" id="UP000251717"/>
    </source>
</evidence>
<accession>A0A315XPN6</accession>
<dbReference type="Gene3D" id="2.160.20.10">
    <property type="entry name" value="Single-stranded right-handed beta-helix, Pectin lyase-like"/>
    <property type="match status" value="1"/>
</dbReference>
<dbReference type="SMART" id="SM00710">
    <property type="entry name" value="PbH1"/>
    <property type="match status" value="8"/>
</dbReference>
<dbReference type="InterPro" id="IPR018391">
    <property type="entry name" value="PQQ_b-propeller_rpt"/>
</dbReference>
<evidence type="ECO:0000259" key="3">
    <source>
        <dbReference type="Pfam" id="PF16640"/>
    </source>
</evidence>
<feature type="compositionally biased region" description="Low complexity" evidence="1">
    <location>
        <begin position="1539"/>
        <end position="1572"/>
    </location>
</feature>
<dbReference type="InterPro" id="IPR002372">
    <property type="entry name" value="PQQ_rpt_dom"/>
</dbReference>
<dbReference type="Gene3D" id="2.60.40.10">
    <property type="entry name" value="Immunoglobulins"/>
    <property type="match status" value="1"/>
</dbReference>
<evidence type="ECO:0000313" key="4">
    <source>
        <dbReference type="EMBL" id="PWB88381.1"/>
    </source>
</evidence>
<evidence type="ECO:0000256" key="1">
    <source>
        <dbReference type="SAM" id="MobiDB-lite"/>
    </source>
</evidence>
<dbReference type="SUPFAM" id="SSF51126">
    <property type="entry name" value="Pectin lyase-like"/>
    <property type="match status" value="2"/>
</dbReference>
<feature type="domain" description="Bacterial Ig-like" evidence="3">
    <location>
        <begin position="922"/>
        <end position="999"/>
    </location>
</feature>
<dbReference type="Gene3D" id="2.130.10.10">
    <property type="entry name" value="YVTN repeat-like/Quinoprotein amine dehydrogenase"/>
    <property type="match status" value="1"/>
</dbReference>
<dbReference type="InterPro" id="IPR032109">
    <property type="entry name" value="Big_3_5"/>
</dbReference>
<dbReference type="InterPro" id="IPR015943">
    <property type="entry name" value="WD40/YVTN_repeat-like_dom_sf"/>
</dbReference>